<evidence type="ECO:0000313" key="6">
    <source>
        <dbReference type="Proteomes" id="UP000768567"/>
    </source>
</evidence>
<dbReference type="PROSITE" id="PS50893">
    <property type="entry name" value="ABC_TRANSPORTER_2"/>
    <property type="match status" value="1"/>
</dbReference>
<evidence type="ECO:0000313" key="5">
    <source>
        <dbReference type="EMBL" id="MBE5037053.1"/>
    </source>
</evidence>
<feature type="domain" description="ABC transporter" evidence="4">
    <location>
        <begin position="4"/>
        <end position="232"/>
    </location>
</feature>
<dbReference type="InterPro" id="IPR027417">
    <property type="entry name" value="P-loop_NTPase"/>
</dbReference>
<dbReference type="SUPFAM" id="SSF52540">
    <property type="entry name" value="P-loop containing nucleoside triphosphate hydrolases"/>
    <property type="match status" value="1"/>
</dbReference>
<dbReference type="EMBL" id="JADCKC010000001">
    <property type="protein sequence ID" value="MBE5037053.1"/>
    <property type="molecule type" value="Genomic_DNA"/>
</dbReference>
<dbReference type="GO" id="GO:0005524">
    <property type="term" value="F:ATP binding"/>
    <property type="evidence" value="ECO:0007669"/>
    <property type="project" value="UniProtKB-KW"/>
</dbReference>
<keyword evidence="2" id="KW-0547">Nucleotide-binding</keyword>
<gene>
    <name evidence="5" type="ORF">INF35_04540</name>
</gene>
<name>A0ABR9R1M9_9FIRM</name>
<evidence type="ECO:0000259" key="4">
    <source>
        <dbReference type="PROSITE" id="PS50893"/>
    </source>
</evidence>
<dbReference type="Gene3D" id="3.40.50.300">
    <property type="entry name" value="P-loop containing nucleotide triphosphate hydrolases"/>
    <property type="match status" value="1"/>
</dbReference>
<dbReference type="Pfam" id="PF00005">
    <property type="entry name" value="ABC_tran"/>
    <property type="match status" value="1"/>
</dbReference>
<protein>
    <submittedName>
        <fullName evidence="5">ABC transporter ATP-binding protein</fullName>
    </submittedName>
</protein>
<keyword evidence="6" id="KW-1185">Reference proteome</keyword>
<comment type="caution">
    <text evidence="5">The sequence shown here is derived from an EMBL/GenBank/DDBJ whole genome shotgun (WGS) entry which is preliminary data.</text>
</comment>
<sequence length="288" mass="31004">MSSASCAAVIRGVEKHYPDFTLGPVDLTVPKGCIVGLVGENGAGKTTLLKLLTGVNPADAGSIELLGSSPHTPAGRGDLGAVFDDAYFYESLTAKQIGKSMAGIFGSRWDSGEYRQLLKQFGLDEGKPVKAYSRGMRMKLSLATALAHHPRLLVLDEATSGLDPVVRGEMLDLFLDFIQDEDHSILISSHITGDLEQVADSIAYLHQGKLLFQEEKDVLLSKYGILRCGAGDLAALPGECIVHTRRTDFGCETLVKGREEVLRLLPGAVCDPASIDDIMRFTSGRDKQ</sequence>
<dbReference type="CDD" id="cd03230">
    <property type="entry name" value="ABC_DR_subfamily_A"/>
    <property type="match status" value="1"/>
</dbReference>
<accession>A0ABR9R1M9</accession>
<evidence type="ECO:0000256" key="2">
    <source>
        <dbReference type="ARBA" id="ARBA00022741"/>
    </source>
</evidence>
<proteinExistence type="predicted"/>
<reference evidence="5 6" key="1">
    <citation type="submission" date="2020-10" db="EMBL/GenBank/DDBJ databases">
        <title>ChiBAC.</title>
        <authorList>
            <person name="Zenner C."/>
            <person name="Hitch T.C.A."/>
            <person name="Clavel T."/>
        </authorList>
    </citation>
    <scope>NUCLEOTIDE SEQUENCE [LARGE SCALE GENOMIC DNA]</scope>
    <source>
        <strain evidence="5 6">DSM 109015</strain>
    </source>
</reference>
<evidence type="ECO:0000256" key="1">
    <source>
        <dbReference type="ARBA" id="ARBA00022448"/>
    </source>
</evidence>
<keyword evidence="1" id="KW-0813">Transport</keyword>
<dbReference type="RefSeq" id="WP_193500314.1">
    <property type="nucleotide sequence ID" value="NZ_JADCKC010000001.1"/>
</dbReference>
<organism evidence="5 6">
    <name type="scientific">Gemmiger gallinarum</name>
    <dbReference type="NCBI Taxonomy" id="2779354"/>
    <lineage>
        <taxon>Bacteria</taxon>
        <taxon>Bacillati</taxon>
        <taxon>Bacillota</taxon>
        <taxon>Clostridia</taxon>
        <taxon>Eubacteriales</taxon>
        <taxon>Gemmiger</taxon>
    </lineage>
</organism>
<dbReference type="InterPro" id="IPR003593">
    <property type="entry name" value="AAA+_ATPase"/>
</dbReference>
<dbReference type="SMART" id="SM00382">
    <property type="entry name" value="AAA"/>
    <property type="match status" value="1"/>
</dbReference>
<dbReference type="PANTHER" id="PTHR42939:SF3">
    <property type="entry name" value="ABC TRANSPORTER ATP-BINDING COMPONENT"/>
    <property type="match status" value="1"/>
</dbReference>
<evidence type="ECO:0000256" key="3">
    <source>
        <dbReference type="ARBA" id="ARBA00022840"/>
    </source>
</evidence>
<dbReference type="InterPro" id="IPR051782">
    <property type="entry name" value="ABC_Transporter_VariousFunc"/>
</dbReference>
<dbReference type="PANTHER" id="PTHR42939">
    <property type="entry name" value="ABC TRANSPORTER ATP-BINDING PROTEIN ALBC-RELATED"/>
    <property type="match status" value="1"/>
</dbReference>
<dbReference type="Proteomes" id="UP000768567">
    <property type="component" value="Unassembled WGS sequence"/>
</dbReference>
<keyword evidence="3 5" id="KW-0067">ATP-binding</keyword>
<dbReference type="InterPro" id="IPR003439">
    <property type="entry name" value="ABC_transporter-like_ATP-bd"/>
</dbReference>